<feature type="compositionally biased region" description="Basic and acidic residues" evidence="1">
    <location>
        <begin position="56"/>
        <end position="78"/>
    </location>
</feature>
<dbReference type="GeneID" id="85226250"/>
<feature type="region of interest" description="Disordered" evidence="1">
    <location>
        <begin position="1"/>
        <end position="31"/>
    </location>
</feature>
<evidence type="ECO:0000313" key="3">
    <source>
        <dbReference type="EMBL" id="WFD39619.1"/>
    </source>
</evidence>
<dbReference type="RefSeq" id="XP_060122516.1">
    <property type="nucleotide sequence ID" value="XM_060266533.1"/>
</dbReference>
<organism evidence="3 4">
    <name type="scientific">Malassezia japonica</name>
    <dbReference type="NCBI Taxonomy" id="223818"/>
    <lineage>
        <taxon>Eukaryota</taxon>
        <taxon>Fungi</taxon>
        <taxon>Dikarya</taxon>
        <taxon>Basidiomycota</taxon>
        <taxon>Ustilaginomycotina</taxon>
        <taxon>Malasseziomycetes</taxon>
        <taxon>Malasseziales</taxon>
        <taxon>Malasseziaceae</taxon>
        <taxon>Malassezia</taxon>
    </lineage>
</organism>
<dbReference type="Pfam" id="PF04921">
    <property type="entry name" value="XAP5"/>
    <property type="match status" value="1"/>
</dbReference>
<dbReference type="GO" id="GO:0006325">
    <property type="term" value="P:chromatin organization"/>
    <property type="evidence" value="ECO:0007669"/>
    <property type="project" value="TreeGrafter"/>
</dbReference>
<name>A0AAF0F4C4_9BASI</name>
<dbReference type="GO" id="GO:0005634">
    <property type="term" value="C:nucleus"/>
    <property type="evidence" value="ECO:0007669"/>
    <property type="project" value="InterPro"/>
</dbReference>
<feature type="compositionally biased region" description="Basic and acidic residues" evidence="1">
    <location>
        <begin position="106"/>
        <end position="116"/>
    </location>
</feature>
<evidence type="ECO:0000259" key="2">
    <source>
        <dbReference type="Pfam" id="PF04921"/>
    </source>
</evidence>
<dbReference type="PANTHER" id="PTHR12722">
    <property type="entry name" value="XAP-5 PROTEIN-RELATED"/>
    <property type="match status" value="1"/>
</dbReference>
<dbReference type="EMBL" id="CP119961">
    <property type="protein sequence ID" value="WFD39619.1"/>
    <property type="molecule type" value="Genomic_DNA"/>
</dbReference>
<proteinExistence type="predicted"/>
<dbReference type="AlphaFoldDB" id="A0AAF0F4C4"/>
<sequence length="292" mass="33594">MQAASRSKGSAPPPERAAAGSDRFVGKQDVTEDSLKLETVGLVRLEDFQRKQEQILEEKERADERAQALREKKKEVRREKSRKAHSKLSFALDEEDEEEAVPLKRVKTDKGVKDPSVDTSFLPDREREEEEKKMRDALRDEWQAKQDAIKKESIHVTYSYWDGTGHRGQVACHKGDSIGDFLEAVRKDVPTLKNVPSDTLMYVKEDLILPHHLTFYELLVNKARGKSGPLFHFDVHDDVRMLADASVEKDESHAGKVVERAWYNRHKHIFPASRWETYDPHATYGAYAVKDR</sequence>
<gene>
    <name evidence="3" type="ORF">MJAP1_002599</name>
</gene>
<keyword evidence="4" id="KW-1185">Reference proteome</keyword>
<dbReference type="InterPro" id="IPR007005">
    <property type="entry name" value="XAP5"/>
</dbReference>
<evidence type="ECO:0000256" key="1">
    <source>
        <dbReference type="SAM" id="MobiDB-lite"/>
    </source>
</evidence>
<dbReference type="PANTHER" id="PTHR12722:SF0">
    <property type="entry name" value="PROTEIN FAM50A"/>
    <property type="match status" value="1"/>
</dbReference>
<feature type="domain" description="FAM50A/XAP5 C-terminal" evidence="2">
    <location>
        <begin position="152"/>
        <end position="287"/>
    </location>
</feature>
<evidence type="ECO:0000313" key="4">
    <source>
        <dbReference type="Proteomes" id="UP001217754"/>
    </source>
</evidence>
<feature type="region of interest" description="Disordered" evidence="1">
    <location>
        <begin position="56"/>
        <end position="130"/>
    </location>
</feature>
<reference evidence="3" key="1">
    <citation type="submission" date="2023-03" db="EMBL/GenBank/DDBJ databases">
        <title>Mating type loci evolution in Malassezia.</title>
        <authorList>
            <person name="Coelho M.A."/>
        </authorList>
    </citation>
    <scope>NUCLEOTIDE SEQUENCE</scope>
    <source>
        <strain evidence="3">CBS 9431</strain>
    </source>
</reference>
<dbReference type="InterPro" id="IPR048337">
    <property type="entry name" value="FAM50A/XAP5_C"/>
</dbReference>
<accession>A0AAF0F4C4</accession>
<dbReference type="Proteomes" id="UP001217754">
    <property type="component" value="Chromosome 4"/>
</dbReference>
<protein>
    <recommendedName>
        <fullName evidence="2">FAM50A/XAP5 C-terminal domain-containing protein</fullName>
    </recommendedName>
</protein>